<dbReference type="EMBL" id="BNCH01000002">
    <property type="protein sequence ID" value="GHE91647.1"/>
    <property type="molecule type" value="Genomic_DNA"/>
</dbReference>
<evidence type="ECO:0008006" key="4">
    <source>
        <dbReference type="Google" id="ProtNLM"/>
    </source>
</evidence>
<keyword evidence="1" id="KW-0732">Signal</keyword>
<dbReference type="NCBIfam" id="NF041384">
    <property type="entry name" value="YHS_seleno_dom"/>
    <property type="match status" value="1"/>
</dbReference>
<comment type="caution">
    <text evidence="2">The sequence shown here is derived from an EMBL/GenBank/DDBJ whole genome shotgun (WGS) entry which is preliminary data.</text>
</comment>
<protein>
    <recommendedName>
        <fullName evidence="4">YHS domain protein</fullName>
    </recommendedName>
</protein>
<sequence>MKTTQRSRRQVLSGLLAAPMAVGLVVPRARAAAAAAVYIEDGVAWDGHDPVAYFTTDGPLPGLPEFAFDHNGVTVLFANDEHRAMFADDPMRYAPQYGGYCAYAMSKGQIAPTVPEAWTIHDGRLYLNFSLGVRELWRADMDGHIAQADGFWPGVLSG</sequence>
<feature type="signal peptide" evidence="1">
    <location>
        <begin position="1"/>
        <end position="31"/>
    </location>
</feature>
<dbReference type="PROSITE" id="PS51318">
    <property type="entry name" value="TAT"/>
    <property type="match status" value="1"/>
</dbReference>
<dbReference type="RefSeq" id="WP_191285342.1">
    <property type="nucleotide sequence ID" value="NZ_BNCH01000002.1"/>
</dbReference>
<evidence type="ECO:0000313" key="2">
    <source>
        <dbReference type="EMBL" id="GHE91647.1"/>
    </source>
</evidence>
<keyword evidence="3" id="KW-1185">Reference proteome</keyword>
<reference evidence="3" key="1">
    <citation type="journal article" date="2019" name="Int. J. Syst. Evol. Microbiol.">
        <title>The Global Catalogue of Microorganisms (GCM) 10K type strain sequencing project: providing services to taxonomists for standard genome sequencing and annotation.</title>
        <authorList>
            <consortium name="The Broad Institute Genomics Platform"/>
            <consortium name="The Broad Institute Genome Sequencing Center for Infectious Disease"/>
            <person name="Wu L."/>
            <person name="Ma J."/>
        </authorList>
    </citation>
    <scope>NUCLEOTIDE SEQUENCE [LARGE SCALE GENOMIC DNA]</scope>
    <source>
        <strain evidence="3">KCTC 42443</strain>
    </source>
</reference>
<evidence type="ECO:0000313" key="3">
    <source>
        <dbReference type="Proteomes" id="UP000609802"/>
    </source>
</evidence>
<organism evidence="2 3">
    <name type="scientific">Aliiroseovarius zhejiangensis</name>
    <dbReference type="NCBI Taxonomy" id="1632025"/>
    <lineage>
        <taxon>Bacteria</taxon>
        <taxon>Pseudomonadati</taxon>
        <taxon>Pseudomonadota</taxon>
        <taxon>Alphaproteobacteria</taxon>
        <taxon>Rhodobacterales</taxon>
        <taxon>Paracoccaceae</taxon>
        <taxon>Aliiroseovarius</taxon>
    </lineage>
</organism>
<dbReference type="Proteomes" id="UP000609802">
    <property type="component" value="Unassembled WGS sequence"/>
</dbReference>
<accession>A0ABQ3IR99</accession>
<proteinExistence type="predicted"/>
<feature type="chain" id="PRO_5046575773" description="YHS domain protein" evidence="1">
    <location>
        <begin position="32"/>
        <end position="158"/>
    </location>
</feature>
<gene>
    <name evidence="2" type="ORF">GCM10016455_09420</name>
</gene>
<evidence type="ECO:0000256" key="1">
    <source>
        <dbReference type="SAM" id="SignalP"/>
    </source>
</evidence>
<name>A0ABQ3IR99_9RHOB</name>
<dbReference type="InterPro" id="IPR006311">
    <property type="entry name" value="TAT_signal"/>
</dbReference>